<dbReference type="Gene3D" id="1.25.40.10">
    <property type="entry name" value="Tetratricopeptide repeat domain"/>
    <property type="match status" value="1"/>
</dbReference>
<gene>
    <name evidence="1" type="ORF">DP114_09895</name>
</gene>
<evidence type="ECO:0000313" key="1">
    <source>
        <dbReference type="EMBL" id="QDL08173.1"/>
    </source>
</evidence>
<organism evidence="1 2">
    <name type="scientific">Brasilonema sennae CENA114</name>
    <dbReference type="NCBI Taxonomy" id="415709"/>
    <lineage>
        <taxon>Bacteria</taxon>
        <taxon>Bacillati</taxon>
        <taxon>Cyanobacteriota</taxon>
        <taxon>Cyanophyceae</taxon>
        <taxon>Nostocales</taxon>
        <taxon>Scytonemataceae</taxon>
        <taxon>Brasilonema</taxon>
        <taxon>Bromeliae group (in: Brasilonema)</taxon>
    </lineage>
</organism>
<dbReference type="RefSeq" id="WP_171975991.1">
    <property type="nucleotide sequence ID" value="NZ_CAWOXK010000001.1"/>
</dbReference>
<evidence type="ECO:0008006" key="3">
    <source>
        <dbReference type="Google" id="ProtNLM"/>
    </source>
</evidence>
<dbReference type="AlphaFoldDB" id="A0A856MAK2"/>
<dbReference type="InterPro" id="IPR011990">
    <property type="entry name" value="TPR-like_helical_dom_sf"/>
</dbReference>
<dbReference type="Proteomes" id="UP000503129">
    <property type="component" value="Chromosome"/>
</dbReference>
<dbReference type="EMBL" id="CP030118">
    <property type="protein sequence ID" value="QDL08173.1"/>
    <property type="molecule type" value="Genomic_DNA"/>
</dbReference>
<reference evidence="1 2" key="1">
    <citation type="submission" date="2018-06" db="EMBL/GenBank/DDBJ databases">
        <title>Comparative genomics of Brasilonema spp. strains.</title>
        <authorList>
            <person name="Alvarenga D.O."/>
            <person name="Fiore M.F."/>
            <person name="Varani A.M."/>
        </authorList>
    </citation>
    <scope>NUCLEOTIDE SEQUENCE [LARGE SCALE GENOMIC DNA]</scope>
    <source>
        <strain evidence="1 2">CENA114</strain>
    </source>
</reference>
<keyword evidence="2" id="KW-1185">Reference proteome</keyword>
<name>A0A856MAK2_9CYAN</name>
<dbReference type="KEGG" id="bsen:DP114_09895"/>
<sequence>MKLSALPKNRIVKSTKAKIFVCFVAACFLLLILVKPILPPAFSTEVSQTPIAQSECTIAQSGDPRSPNNPDIPYIISPRRTLLLTDKPKLRWNQVLGVKSYDVSLQKAGSVLWQTKVSTNQVVYPGEPRLETGVEYLLNVKADNGKLSTDEKPNARGFSLLSKEEAQVVKASMMQLNNQKASDKVKGLQSAFFYIGADLKSEAIETLEALISSGIKETSVYRKLGYLYWQTGVNVLTETNYLNAHKLAVANKDVLQQGQIAEALGNLYIAIDDQKTGRNWFNKARDSYKTLGNKQRVEELNEQINQLKTNKPTA</sequence>
<proteinExistence type="predicted"/>
<protein>
    <recommendedName>
        <fullName evidence="3">Tetratricopeptide repeat protein</fullName>
    </recommendedName>
</protein>
<evidence type="ECO:0000313" key="2">
    <source>
        <dbReference type="Proteomes" id="UP000503129"/>
    </source>
</evidence>
<accession>A0A856MAK2</accession>